<dbReference type="EMBL" id="CP002691">
    <property type="protein sequence ID" value="AEE49413.1"/>
    <property type="molecule type" value="Genomic_DNA"/>
</dbReference>
<evidence type="ECO:0000313" key="1">
    <source>
        <dbReference type="EMBL" id="AEE49413.1"/>
    </source>
</evidence>
<keyword evidence="2" id="KW-1185">Reference proteome</keyword>
<dbReference type="HOGENOM" id="CLU_146547_0_0_10"/>
<dbReference type="RefSeq" id="WP_013763967.1">
    <property type="nucleotide sequence ID" value="NC_015510.1"/>
</dbReference>
<accession>F4KYH2</accession>
<name>F4KYH2_HALH1</name>
<protein>
    <submittedName>
        <fullName evidence="1">Uncharacterized protein</fullName>
    </submittedName>
</protein>
<dbReference type="STRING" id="760192.Halhy_1521"/>
<reference evidence="1 2" key="1">
    <citation type="journal article" date="2011" name="Stand. Genomic Sci.">
        <title>Complete genome sequence of Haliscomenobacter hydrossis type strain (O).</title>
        <authorList>
            <consortium name="US DOE Joint Genome Institute (JGI-PGF)"/>
            <person name="Daligault H."/>
            <person name="Lapidus A."/>
            <person name="Zeytun A."/>
            <person name="Nolan M."/>
            <person name="Lucas S."/>
            <person name="Del Rio T.G."/>
            <person name="Tice H."/>
            <person name="Cheng J.F."/>
            <person name="Tapia R."/>
            <person name="Han C."/>
            <person name="Goodwin L."/>
            <person name="Pitluck S."/>
            <person name="Liolios K."/>
            <person name="Pagani I."/>
            <person name="Ivanova N."/>
            <person name="Huntemann M."/>
            <person name="Mavromatis K."/>
            <person name="Mikhailova N."/>
            <person name="Pati A."/>
            <person name="Chen A."/>
            <person name="Palaniappan K."/>
            <person name="Land M."/>
            <person name="Hauser L."/>
            <person name="Brambilla E.M."/>
            <person name="Rohde M."/>
            <person name="Verbarg S."/>
            <person name="Goker M."/>
            <person name="Bristow J."/>
            <person name="Eisen J.A."/>
            <person name="Markowitz V."/>
            <person name="Hugenholtz P."/>
            <person name="Kyrpides N.C."/>
            <person name="Klenk H.P."/>
            <person name="Woyke T."/>
        </authorList>
    </citation>
    <scope>NUCLEOTIDE SEQUENCE [LARGE SCALE GENOMIC DNA]</scope>
    <source>
        <strain evidence="2">ATCC 27775 / DSM 1100 / LMG 10767 / O</strain>
    </source>
</reference>
<evidence type="ECO:0000313" key="2">
    <source>
        <dbReference type="Proteomes" id="UP000008461"/>
    </source>
</evidence>
<dbReference type="Proteomes" id="UP000008461">
    <property type="component" value="Chromosome"/>
</dbReference>
<sequence length="141" mass="16302">MELTIELNNDLEHKLRDQAKLKGLDLGQYIAMLIQEKAVPVKGKIATTPPLSIRETELFEKINYGFSVDFWQKLKELNQKRSAMQIREDERLALISMTDQLEQANVLRIKALIELAALRNTDLEQLMDELGILYGKDFQKN</sequence>
<proteinExistence type="predicted"/>
<dbReference type="AlphaFoldDB" id="F4KYH2"/>
<dbReference type="OrthoDB" id="582271at2"/>
<gene>
    <name evidence="1" type="ordered locus">Halhy_1521</name>
</gene>
<organism evidence="1 2">
    <name type="scientific">Haliscomenobacter hydrossis (strain ATCC 27775 / DSM 1100 / LMG 10767 / O)</name>
    <dbReference type="NCBI Taxonomy" id="760192"/>
    <lineage>
        <taxon>Bacteria</taxon>
        <taxon>Pseudomonadati</taxon>
        <taxon>Bacteroidota</taxon>
        <taxon>Saprospiria</taxon>
        <taxon>Saprospirales</taxon>
        <taxon>Haliscomenobacteraceae</taxon>
        <taxon>Haliscomenobacter</taxon>
    </lineage>
</organism>
<dbReference type="KEGG" id="hhy:Halhy_1521"/>
<reference key="2">
    <citation type="submission" date="2011-04" db="EMBL/GenBank/DDBJ databases">
        <title>Complete sequence of chromosome of Haliscomenobacter hydrossis DSM 1100.</title>
        <authorList>
            <consortium name="US DOE Joint Genome Institute (JGI-PGF)"/>
            <person name="Lucas S."/>
            <person name="Han J."/>
            <person name="Lapidus A."/>
            <person name="Bruce D."/>
            <person name="Goodwin L."/>
            <person name="Pitluck S."/>
            <person name="Peters L."/>
            <person name="Kyrpides N."/>
            <person name="Mavromatis K."/>
            <person name="Ivanova N."/>
            <person name="Ovchinnikova G."/>
            <person name="Pagani I."/>
            <person name="Daligault H."/>
            <person name="Detter J.C."/>
            <person name="Han C."/>
            <person name="Land M."/>
            <person name="Hauser L."/>
            <person name="Markowitz V."/>
            <person name="Cheng J.-F."/>
            <person name="Hugenholtz P."/>
            <person name="Woyke T."/>
            <person name="Wu D."/>
            <person name="Verbarg S."/>
            <person name="Frueling A."/>
            <person name="Brambilla E."/>
            <person name="Klenk H.-P."/>
            <person name="Eisen J.A."/>
        </authorList>
    </citation>
    <scope>NUCLEOTIDE SEQUENCE</scope>
    <source>
        <strain>DSM 1100</strain>
    </source>
</reference>